<comment type="caution">
    <text evidence="2">The sequence shown here is derived from an EMBL/GenBank/DDBJ whole genome shotgun (WGS) entry which is preliminary data.</text>
</comment>
<evidence type="ECO:0000313" key="2">
    <source>
        <dbReference type="EMBL" id="CAH0370098.1"/>
    </source>
</evidence>
<feature type="coiled-coil region" evidence="1">
    <location>
        <begin position="7"/>
        <end position="34"/>
    </location>
</feature>
<proteinExistence type="predicted"/>
<organism evidence="2 3">
    <name type="scientific">Pelagomonas calceolata</name>
    <dbReference type="NCBI Taxonomy" id="35677"/>
    <lineage>
        <taxon>Eukaryota</taxon>
        <taxon>Sar</taxon>
        <taxon>Stramenopiles</taxon>
        <taxon>Ochrophyta</taxon>
        <taxon>Pelagophyceae</taxon>
        <taxon>Pelagomonadales</taxon>
        <taxon>Pelagomonadaceae</taxon>
        <taxon>Pelagomonas</taxon>
    </lineage>
</organism>
<evidence type="ECO:0000256" key="1">
    <source>
        <dbReference type="SAM" id="Coils"/>
    </source>
</evidence>
<gene>
    <name evidence="2" type="ORF">PECAL_2P32490</name>
</gene>
<keyword evidence="3" id="KW-1185">Reference proteome</keyword>
<accession>A0A8J2SH26</accession>
<evidence type="ECO:0000313" key="3">
    <source>
        <dbReference type="Proteomes" id="UP000789595"/>
    </source>
</evidence>
<dbReference type="EMBL" id="CAKKNE010000002">
    <property type="protein sequence ID" value="CAH0370098.1"/>
    <property type="molecule type" value="Genomic_DNA"/>
</dbReference>
<sequence>MAAAVELAAERDKLATLKQKKQALEQQLAAAAARDADACAAAARAMRAAVAATPLESDPAADARRDLREKRATLREQQALLAAWTCVARANAAGDVEALAAVQNEAGPVAAAAARALAACERLWAAELERAMAGVGWPRGVAAGDAERAPLDRKCVRRLATACRRLERLDELHGRGDACRAARVLAAPIEGRFAAFFLQENDDADDDDGPRRRDKPEWACAWLLRVWRAAQAPLKGAPARVAAKLGEAVGACARAKLLEALPVVHVAVLADACAALDEEVASSHSALAVLAATRARRDAWRAADTDGAAEACRRVLQRCDAGEAGADALAVLDDAARGPSLVQAEVVGVLNRLEARYARLDPVARKELWSAARGAVVREVLAWAAPRWDEVRDIEMVGWSRRRGEAAPTAWRAAGGACALVYAAAEARGCERVLERVQEEEGERSLIGGGVVLQAALRVAKRTKGVAARAQLAEDLKLDPAALGADAAAALTRRAENYLKRVADLAAAAFRRASRRSDALGDAWLAGFLAEARDALPRAALRALRAPLAKSVVEDALKRRPQKLLAARVAAARRAFAGVDDAAAAALAGLEALSALDRPRRTTLHEAFRGLVDTARHDSLEVAVTVADETVRRQLHGMLEANGVRGLDDVAAARFLEACAS</sequence>
<name>A0A8J2SH26_9STRA</name>
<keyword evidence="1" id="KW-0175">Coiled coil</keyword>
<protein>
    <submittedName>
        <fullName evidence="2">Uncharacterized protein</fullName>
    </submittedName>
</protein>
<dbReference type="AlphaFoldDB" id="A0A8J2SH26"/>
<dbReference type="Proteomes" id="UP000789595">
    <property type="component" value="Unassembled WGS sequence"/>
</dbReference>
<reference evidence="2" key="1">
    <citation type="submission" date="2021-11" db="EMBL/GenBank/DDBJ databases">
        <authorList>
            <consortium name="Genoscope - CEA"/>
            <person name="William W."/>
        </authorList>
    </citation>
    <scope>NUCLEOTIDE SEQUENCE</scope>
</reference>